<accession>A0AAD5N1F0</accession>
<evidence type="ECO:0000256" key="1">
    <source>
        <dbReference type="SAM" id="MobiDB-lite"/>
    </source>
</evidence>
<dbReference type="EMBL" id="JAHQIW010003231">
    <property type="protein sequence ID" value="KAJ1357739.1"/>
    <property type="molecule type" value="Genomic_DNA"/>
</dbReference>
<protein>
    <submittedName>
        <fullName evidence="2">Uncharacterized protein</fullName>
    </submittedName>
</protein>
<evidence type="ECO:0000313" key="3">
    <source>
        <dbReference type="Proteomes" id="UP001196413"/>
    </source>
</evidence>
<feature type="compositionally biased region" description="Polar residues" evidence="1">
    <location>
        <begin position="8"/>
        <end position="20"/>
    </location>
</feature>
<reference evidence="2" key="1">
    <citation type="submission" date="2021-06" db="EMBL/GenBank/DDBJ databases">
        <title>Parelaphostrongylus tenuis whole genome reference sequence.</title>
        <authorList>
            <person name="Garwood T.J."/>
            <person name="Larsen P.A."/>
            <person name="Fountain-Jones N.M."/>
            <person name="Garbe J.R."/>
            <person name="Macchietto M.G."/>
            <person name="Kania S.A."/>
            <person name="Gerhold R.W."/>
            <person name="Richards J.E."/>
            <person name="Wolf T.M."/>
        </authorList>
    </citation>
    <scope>NUCLEOTIDE SEQUENCE</scope>
    <source>
        <strain evidence="2">MNPRO001-30</strain>
        <tissue evidence="2">Meninges</tissue>
    </source>
</reference>
<feature type="compositionally biased region" description="Low complexity" evidence="1">
    <location>
        <begin position="32"/>
        <end position="61"/>
    </location>
</feature>
<gene>
    <name evidence="2" type="ORF">KIN20_015945</name>
</gene>
<dbReference type="Proteomes" id="UP001196413">
    <property type="component" value="Unassembled WGS sequence"/>
</dbReference>
<name>A0AAD5N1F0_PARTN</name>
<evidence type="ECO:0000313" key="2">
    <source>
        <dbReference type="EMBL" id="KAJ1357739.1"/>
    </source>
</evidence>
<feature type="region of interest" description="Disordered" evidence="1">
    <location>
        <begin position="1"/>
        <end position="61"/>
    </location>
</feature>
<sequence length="61" mass="6382">MCDVDSASPLTSLSRGQVSQYDRKDSFNSMCTASTHSSGSSGYGTTTSSPSTTDDSLLTTY</sequence>
<organism evidence="2 3">
    <name type="scientific">Parelaphostrongylus tenuis</name>
    <name type="common">Meningeal worm</name>
    <dbReference type="NCBI Taxonomy" id="148309"/>
    <lineage>
        <taxon>Eukaryota</taxon>
        <taxon>Metazoa</taxon>
        <taxon>Ecdysozoa</taxon>
        <taxon>Nematoda</taxon>
        <taxon>Chromadorea</taxon>
        <taxon>Rhabditida</taxon>
        <taxon>Rhabditina</taxon>
        <taxon>Rhabditomorpha</taxon>
        <taxon>Strongyloidea</taxon>
        <taxon>Metastrongylidae</taxon>
        <taxon>Parelaphostrongylus</taxon>
    </lineage>
</organism>
<keyword evidence="3" id="KW-1185">Reference proteome</keyword>
<proteinExistence type="predicted"/>
<comment type="caution">
    <text evidence="2">The sequence shown here is derived from an EMBL/GenBank/DDBJ whole genome shotgun (WGS) entry which is preliminary data.</text>
</comment>
<dbReference type="AlphaFoldDB" id="A0AAD5N1F0"/>